<organism evidence="1 2">
    <name type="scientific">Bremerella volcania</name>
    <dbReference type="NCBI Taxonomy" id="2527984"/>
    <lineage>
        <taxon>Bacteria</taxon>
        <taxon>Pseudomonadati</taxon>
        <taxon>Planctomycetota</taxon>
        <taxon>Planctomycetia</taxon>
        <taxon>Pirellulales</taxon>
        <taxon>Pirellulaceae</taxon>
        <taxon>Bremerella</taxon>
    </lineage>
</organism>
<gene>
    <name evidence="1" type="ORF">Pan97_09590</name>
</gene>
<dbReference type="KEGG" id="bvo:Pan97_09590"/>
<reference evidence="2" key="1">
    <citation type="submission" date="2019-02" db="EMBL/GenBank/DDBJ databases">
        <title>Deep-cultivation of Planctomycetes and their phenomic and genomic characterization uncovers novel biology.</title>
        <authorList>
            <person name="Wiegand S."/>
            <person name="Jogler M."/>
            <person name="Boedeker C."/>
            <person name="Pinto D."/>
            <person name="Vollmers J."/>
            <person name="Rivas-Marin E."/>
            <person name="Kohn T."/>
            <person name="Peeters S.H."/>
            <person name="Heuer A."/>
            <person name="Rast P."/>
            <person name="Oberbeckmann S."/>
            <person name="Bunk B."/>
            <person name="Jeske O."/>
            <person name="Meyerdierks A."/>
            <person name="Storesund J.E."/>
            <person name="Kallscheuer N."/>
            <person name="Luecker S."/>
            <person name="Lage O.M."/>
            <person name="Pohl T."/>
            <person name="Merkel B.J."/>
            <person name="Hornburger P."/>
            <person name="Mueller R.-W."/>
            <person name="Bruemmer F."/>
            <person name="Labrenz M."/>
            <person name="Spormann A.M."/>
            <person name="Op den Camp H."/>
            <person name="Overmann J."/>
            <person name="Amann R."/>
            <person name="Jetten M.S.M."/>
            <person name="Mascher T."/>
            <person name="Medema M.H."/>
            <person name="Devos D.P."/>
            <person name="Kaster A.-K."/>
            <person name="Ovreas L."/>
            <person name="Rohde M."/>
            <person name="Galperin M.Y."/>
            <person name="Jogler C."/>
        </authorList>
    </citation>
    <scope>NUCLEOTIDE SEQUENCE [LARGE SCALE GENOMIC DNA]</scope>
    <source>
        <strain evidence="2">Pan97</strain>
    </source>
</reference>
<name>A0A518C400_9BACT</name>
<dbReference type="SUPFAM" id="SSF49785">
    <property type="entry name" value="Galactose-binding domain-like"/>
    <property type="match status" value="1"/>
</dbReference>
<accession>A0A518C400</accession>
<dbReference type="InterPro" id="IPR008979">
    <property type="entry name" value="Galactose-bd-like_sf"/>
</dbReference>
<proteinExistence type="predicted"/>
<keyword evidence="2" id="KW-1185">Reference proteome</keyword>
<sequence length="132" mass="14727">MTEPYIIRLNGPWEMTAGSQDEPKRVKLPASWPQILQTAGEGTVVLRRWFHRPTGIDDGSQVQLHLIDLPFLAEAWIDDASLGEFSAAQKHAVEVKSHLNARCCLTVEIKELVPLEKSIPTPQISLAILPPR</sequence>
<dbReference type="AlphaFoldDB" id="A0A518C400"/>
<evidence type="ECO:0000313" key="1">
    <source>
        <dbReference type="EMBL" id="QDU73959.1"/>
    </source>
</evidence>
<protein>
    <submittedName>
        <fullName evidence="1">Uncharacterized protein</fullName>
    </submittedName>
</protein>
<dbReference type="Gene3D" id="2.60.120.260">
    <property type="entry name" value="Galactose-binding domain-like"/>
    <property type="match status" value="1"/>
</dbReference>
<evidence type="ECO:0000313" key="2">
    <source>
        <dbReference type="Proteomes" id="UP000318626"/>
    </source>
</evidence>
<dbReference type="EMBL" id="CP036289">
    <property type="protein sequence ID" value="QDU73959.1"/>
    <property type="molecule type" value="Genomic_DNA"/>
</dbReference>
<dbReference type="Proteomes" id="UP000318626">
    <property type="component" value="Chromosome"/>
</dbReference>